<comment type="catalytic activity">
    <reaction evidence="10">
        <text>an N-acylsphing-4-enine + H2O = sphing-4-enine + a fatty acid</text>
        <dbReference type="Rhea" id="RHEA:20856"/>
        <dbReference type="ChEBI" id="CHEBI:15377"/>
        <dbReference type="ChEBI" id="CHEBI:28868"/>
        <dbReference type="ChEBI" id="CHEBI:52639"/>
        <dbReference type="ChEBI" id="CHEBI:57756"/>
        <dbReference type="EC" id="3.5.1.23"/>
    </reaction>
    <physiologicalReaction direction="left-to-right" evidence="10">
        <dbReference type="Rhea" id="RHEA:20857"/>
    </physiologicalReaction>
</comment>
<evidence type="ECO:0000256" key="12">
    <source>
        <dbReference type="RuleBase" id="RU363034"/>
    </source>
</evidence>
<accession>A0ABP0H4P2</accession>
<sequence>MNELDRGSPKSKQFYRTGNQATINGSTKLSRTVNAVRGTEKFKADVQRNSDRRSGRSPGNTRHNEKHYQSQLKFRRERNKESKKNEEVIPLTDHKPEDTDEEWIGRAWMTSVVVFVVLAFIGVGIGLALHFTAGSGAASSSSDIELASTEAPSVGESSTPSPYNDTFWNAVRGECGLPKIQPELITSRIIKGTEAKRHSWPWQISLLQYNDNGDGPPTVRHICGGTLVSYNSVITAAHCFLINQRTIVTTNPSKFRVIVGGHDKSQITGGARLTEISKIVHHPDNNLALFSKLKEAPVNDITILKLETSFDPSQQRPVVTFACLPKPKVVPPIGKRCWATGWGKTYNTGYETVLKQTSLSIISKPICTRFFQNMIDYKKHLCVYEKTTATCQGDSGGPLLLDELPMIYGTCVFLYALRHHAKPSENRSGIYIFSLCLCCILVTAVYLHWQNPLFHQASYAILVLTLLYEAVIATQNYPQIKPVVLTSLVLYLFGFLLWNIDNNFCSSLRSLRASSSNNSPVKAATQLHAWWHIFTGYATYLHIVFSSYARTLHLKRTCSVQKLGGVWPYLEVKEKAY</sequence>
<dbReference type="Proteomes" id="UP001642483">
    <property type="component" value="Unassembled WGS sequence"/>
</dbReference>
<evidence type="ECO:0000256" key="7">
    <source>
        <dbReference type="ARBA" id="ARBA00023136"/>
    </source>
</evidence>
<proteinExistence type="inferred from homology"/>
<keyword evidence="17" id="KW-1185">Reference proteome</keyword>
<dbReference type="InterPro" id="IPR043504">
    <property type="entry name" value="Peptidase_S1_PA_chymotrypsin"/>
</dbReference>
<dbReference type="EMBL" id="CAWYQH010000174">
    <property type="protein sequence ID" value="CAK8698388.1"/>
    <property type="molecule type" value="Genomic_DNA"/>
</dbReference>
<dbReference type="InterPro" id="IPR001254">
    <property type="entry name" value="Trypsin_dom"/>
</dbReference>
<protein>
    <recommendedName>
        <fullName evidence="3">ceramidase</fullName>
        <ecNumber evidence="3">3.5.1.23</ecNumber>
    </recommendedName>
</protein>
<evidence type="ECO:0000256" key="6">
    <source>
        <dbReference type="ARBA" id="ARBA00022989"/>
    </source>
</evidence>
<feature type="transmembrane region" description="Helical" evidence="14">
    <location>
        <begin position="112"/>
        <end position="133"/>
    </location>
</feature>
<comment type="similarity">
    <text evidence="2">Belongs to the alkaline ceramidase family.</text>
</comment>
<evidence type="ECO:0000256" key="5">
    <source>
        <dbReference type="ARBA" id="ARBA00022801"/>
    </source>
</evidence>
<dbReference type="PRINTS" id="PR00722">
    <property type="entry name" value="CHYMOTRYPSIN"/>
</dbReference>
<comment type="catalytic activity">
    <reaction evidence="9">
        <text>N-(9Z-octadecenoyl)-sphing-4-enine + H2O = sphing-4-enine + (9Z)-octadecenoate</text>
        <dbReference type="Rhea" id="RHEA:41299"/>
        <dbReference type="ChEBI" id="CHEBI:15377"/>
        <dbReference type="ChEBI" id="CHEBI:30823"/>
        <dbReference type="ChEBI" id="CHEBI:57756"/>
        <dbReference type="ChEBI" id="CHEBI:77996"/>
    </reaction>
    <physiologicalReaction direction="left-to-right" evidence="9">
        <dbReference type="Rhea" id="RHEA:41300"/>
    </physiologicalReaction>
</comment>
<evidence type="ECO:0000256" key="13">
    <source>
        <dbReference type="SAM" id="MobiDB-lite"/>
    </source>
</evidence>
<dbReference type="PROSITE" id="PS50240">
    <property type="entry name" value="TRYPSIN_DOM"/>
    <property type="match status" value="1"/>
</dbReference>
<dbReference type="SMART" id="SM00020">
    <property type="entry name" value="Tryp_SPc"/>
    <property type="match status" value="1"/>
</dbReference>
<evidence type="ECO:0000256" key="9">
    <source>
        <dbReference type="ARBA" id="ARBA00047401"/>
    </source>
</evidence>
<feature type="compositionally biased region" description="Basic and acidic residues" evidence="13">
    <location>
        <begin position="38"/>
        <end position="54"/>
    </location>
</feature>
<dbReference type="Pfam" id="PF00089">
    <property type="entry name" value="Trypsin"/>
    <property type="match status" value="1"/>
</dbReference>
<feature type="compositionally biased region" description="Polar residues" evidence="13">
    <location>
        <begin position="10"/>
        <end position="33"/>
    </location>
</feature>
<dbReference type="InterPro" id="IPR033116">
    <property type="entry name" value="TRYPSIN_SER"/>
</dbReference>
<dbReference type="CDD" id="cd00190">
    <property type="entry name" value="Tryp_SPc"/>
    <property type="match status" value="1"/>
</dbReference>
<dbReference type="InterPro" id="IPR009003">
    <property type="entry name" value="Peptidase_S1_PA"/>
</dbReference>
<organism evidence="16 17">
    <name type="scientific">Clavelina lepadiformis</name>
    <name type="common">Light-bulb sea squirt</name>
    <name type="synonym">Ascidia lepadiformis</name>
    <dbReference type="NCBI Taxonomy" id="159417"/>
    <lineage>
        <taxon>Eukaryota</taxon>
        <taxon>Metazoa</taxon>
        <taxon>Chordata</taxon>
        <taxon>Tunicata</taxon>
        <taxon>Ascidiacea</taxon>
        <taxon>Aplousobranchia</taxon>
        <taxon>Clavelinidae</taxon>
        <taxon>Clavelina</taxon>
    </lineage>
</organism>
<evidence type="ECO:0000256" key="11">
    <source>
        <dbReference type="ARBA" id="ARBA00049511"/>
    </source>
</evidence>
<dbReference type="InterPro" id="IPR001314">
    <property type="entry name" value="Peptidase_S1A"/>
</dbReference>
<evidence type="ECO:0000256" key="4">
    <source>
        <dbReference type="ARBA" id="ARBA00022692"/>
    </source>
</evidence>
<comment type="catalytic activity">
    <reaction evidence="11">
        <text>an N-acylsphinganine + H2O = sphinganine + a fatty acid</text>
        <dbReference type="Rhea" id="RHEA:33551"/>
        <dbReference type="ChEBI" id="CHEBI:15377"/>
        <dbReference type="ChEBI" id="CHEBI:28868"/>
        <dbReference type="ChEBI" id="CHEBI:31488"/>
        <dbReference type="ChEBI" id="CHEBI:57817"/>
    </reaction>
    <physiologicalReaction direction="left-to-right" evidence="11">
        <dbReference type="Rhea" id="RHEA:33552"/>
    </physiologicalReaction>
</comment>
<evidence type="ECO:0000259" key="15">
    <source>
        <dbReference type="PROSITE" id="PS50240"/>
    </source>
</evidence>
<dbReference type="InterPro" id="IPR008901">
    <property type="entry name" value="ACER"/>
</dbReference>
<feature type="compositionally biased region" description="Basic and acidic residues" evidence="13">
    <location>
        <begin position="78"/>
        <end position="97"/>
    </location>
</feature>
<dbReference type="PANTHER" id="PTHR46187:SF3">
    <property type="entry name" value="ALKALINE CERAMIDASE 3"/>
    <property type="match status" value="1"/>
</dbReference>
<gene>
    <name evidence="16" type="ORF">CVLEPA_LOCUS31825</name>
</gene>
<dbReference type="SUPFAM" id="SSF50494">
    <property type="entry name" value="Trypsin-like serine proteases"/>
    <property type="match status" value="1"/>
</dbReference>
<keyword evidence="12" id="KW-0720">Serine protease</keyword>
<feature type="transmembrane region" description="Helical" evidence="14">
    <location>
        <begin position="483"/>
        <end position="500"/>
    </location>
</feature>
<keyword evidence="8" id="KW-1015">Disulfide bond</keyword>
<comment type="caution">
    <text evidence="16">The sequence shown here is derived from an EMBL/GenBank/DDBJ whole genome shotgun (WGS) entry which is preliminary data.</text>
</comment>
<evidence type="ECO:0000313" key="17">
    <source>
        <dbReference type="Proteomes" id="UP001642483"/>
    </source>
</evidence>
<evidence type="ECO:0000256" key="3">
    <source>
        <dbReference type="ARBA" id="ARBA00011891"/>
    </source>
</evidence>
<dbReference type="Gene3D" id="2.40.10.10">
    <property type="entry name" value="Trypsin-like serine proteases"/>
    <property type="match status" value="1"/>
</dbReference>
<dbReference type="PROSITE" id="PS00135">
    <property type="entry name" value="TRYPSIN_SER"/>
    <property type="match status" value="1"/>
</dbReference>
<dbReference type="PROSITE" id="PS00134">
    <property type="entry name" value="TRYPSIN_HIS"/>
    <property type="match status" value="1"/>
</dbReference>
<evidence type="ECO:0000313" key="16">
    <source>
        <dbReference type="EMBL" id="CAK8698388.1"/>
    </source>
</evidence>
<evidence type="ECO:0000256" key="2">
    <source>
        <dbReference type="ARBA" id="ARBA00009780"/>
    </source>
</evidence>
<reference evidence="16 17" key="1">
    <citation type="submission" date="2024-02" db="EMBL/GenBank/DDBJ databases">
        <authorList>
            <person name="Daric V."/>
            <person name="Darras S."/>
        </authorList>
    </citation>
    <scope>NUCLEOTIDE SEQUENCE [LARGE SCALE GENOMIC DNA]</scope>
</reference>
<dbReference type="InterPro" id="IPR018114">
    <property type="entry name" value="TRYPSIN_HIS"/>
</dbReference>
<name>A0ABP0H4P2_CLALP</name>
<feature type="transmembrane region" description="Helical" evidence="14">
    <location>
        <begin position="453"/>
        <end position="471"/>
    </location>
</feature>
<keyword evidence="6 14" id="KW-1133">Transmembrane helix</keyword>
<feature type="region of interest" description="Disordered" evidence="13">
    <location>
        <begin position="1"/>
        <end position="97"/>
    </location>
</feature>
<keyword evidence="7 14" id="KW-0472">Membrane</keyword>
<keyword evidence="4 14" id="KW-0812">Transmembrane</keyword>
<evidence type="ECO:0000256" key="14">
    <source>
        <dbReference type="SAM" id="Phobius"/>
    </source>
</evidence>
<dbReference type="EC" id="3.5.1.23" evidence="3"/>
<feature type="transmembrane region" description="Helical" evidence="14">
    <location>
        <begin position="529"/>
        <end position="549"/>
    </location>
</feature>
<evidence type="ECO:0000256" key="8">
    <source>
        <dbReference type="ARBA" id="ARBA00023157"/>
    </source>
</evidence>
<evidence type="ECO:0000256" key="1">
    <source>
        <dbReference type="ARBA" id="ARBA00004141"/>
    </source>
</evidence>
<keyword evidence="12" id="KW-0645">Protease</keyword>
<comment type="subcellular location">
    <subcellularLocation>
        <location evidence="1">Membrane</location>
        <topology evidence="1">Multi-pass membrane protein</topology>
    </subcellularLocation>
</comment>
<dbReference type="PANTHER" id="PTHR46187">
    <property type="entry name" value="ALKALINE CERAMIDASE 3"/>
    <property type="match status" value="1"/>
</dbReference>
<feature type="transmembrane region" description="Helical" evidence="14">
    <location>
        <begin position="429"/>
        <end position="447"/>
    </location>
</feature>
<evidence type="ECO:0000256" key="10">
    <source>
        <dbReference type="ARBA" id="ARBA00048323"/>
    </source>
</evidence>
<keyword evidence="5 12" id="KW-0378">Hydrolase</keyword>
<feature type="domain" description="Peptidase S1" evidence="15">
    <location>
        <begin position="189"/>
        <end position="455"/>
    </location>
</feature>